<gene>
    <name evidence="1" type="ORF">RHMOL_Rhmol02G0240300</name>
</gene>
<reference evidence="1" key="1">
    <citation type="submission" date="2022-02" db="EMBL/GenBank/DDBJ databases">
        <title>Plant Genome Project.</title>
        <authorList>
            <person name="Zhang R.-G."/>
        </authorList>
    </citation>
    <scope>NUCLEOTIDE SEQUENCE</scope>
    <source>
        <strain evidence="1">AT1</strain>
    </source>
</reference>
<organism evidence="1 2">
    <name type="scientific">Rhododendron molle</name>
    <name type="common">Chinese azalea</name>
    <name type="synonym">Azalea mollis</name>
    <dbReference type="NCBI Taxonomy" id="49168"/>
    <lineage>
        <taxon>Eukaryota</taxon>
        <taxon>Viridiplantae</taxon>
        <taxon>Streptophyta</taxon>
        <taxon>Embryophyta</taxon>
        <taxon>Tracheophyta</taxon>
        <taxon>Spermatophyta</taxon>
        <taxon>Magnoliopsida</taxon>
        <taxon>eudicotyledons</taxon>
        <taxon>Gunneridae</taxon>
        <taxon>Pentapetalae</taxon>
        <taxon>asterids</taxon>
        <taxon>Ericales</taxon>
        <taxon>Ericaceae</taxon>
        <taxon>Ericoideae</taxon>
        <taxon>Rhodoreae</taxon>
        <taxon>Rhododendron</taxon>
    </lineage>
</organism>
<dbReference type="EMBL" id="CM046389">
    <property type="protein sequence ID" value="KAI8568948.1"/>
    <property type="molecule type" value="Genomic_DNA"/>
</dbReference>
<comment type="caution">
    <text evidence="1">The sequence shown here is derived from an EMBL/GenBank/DDBJ whole genome shotgun (WGS) entry which is preliminary data.</text>
</comment>
<protein>
    <submittedName>
        <fullName evidence="1">Uncharacterized protein</fullName>
    </submittedName>
</protein>
<proteinExistence type="predicted"/>
<evidence type="ECO:0000313" key="1">
    <source>
        <dbReference type="EMBL" id="KAI8568948.1"/>
    </source>
</evidence>
<dbReference type="Proteomes" id="UP001062846">
    <property type="component" value="Chromosome 2"/>
</dbReference>
<evidence type="ECO:0000313" key="2">
    <source>
        <dbReference type="Proteomes" id="UP001062846"/>
    </source>
</evidence>
<keyword evidence="2" id="KW-1185">Reference proteome</keyword>
<name>A0ACC0PVZ8_RHOML</name>
<accession>A0ACC0PVZ8</accession>
<sequence>MFHEFSQVGLTEEAPEAEVFMLGPDALEDPTSLIMEAKGSLKNCIFKPRLTCIDDTSESESASESESESSESSKSSSESEFVPLGPPRHSFYFEFDSLVLGNPEGFCEMNDSSSDYFA</sequence>